<name>A0A151AL94_9CLOT</name>
<feature type="compositionally biased region" description="Polar residues" evidence="1">
    <location>
        <begin position="1"/>
        <end position="10"/>
    </location>
</feature>
<evidence type="ECO:0000256" key="1">
    <source>
        <dbReference type="SAM" id="MobiDB-lite"/>
    </source>
</evidence>
<comment type="caution">
    <text evidence="2">The sequence shown here is derived from an EMBL/GenBank/DDBJ whole genome shotgun (WGS) entry which is preliminary data.</text>
</comment>
<dbReference type="Proteomes" id="UP000075531">
    <property type="component" value="Unassembled WGS sequence"/>
</dbReference>
<dbReference type="EMBL" id="LTBA01000100">
    <property type="protein sequence ID" value="KYH28385.1"/>
    <property type="molecule type" value="Genomic_DNA"/>
</dbReference>
<evidence type="ECO:0000313" key="3">
    <source>
        <dbReference type="Proteomes" id="UP000075531"/>
    </source>
</evidence>
<dbReference type="RefSeq" id="WP_341372126.1">
    <property type="nucleotide sequence ID" value="NZ_LTBA01000100.1"/>
</dbReference>
<gene>
    <name evidence="2" type="ORF">CLTEP_27600</name>
</gene>
<accession>A0A151AL94</accession>
<evidence type="ECO:0000313" key="2">
    <source>
        <dbReference type="EMBL" id="KYH28385.1"/>
    </source>
</evidence>
<keyword evidence="3" id="KW-1185">Reference proteome</keyword>
<organism evidence="2 3">
    <name type="scientific">Clostridium tepidiprofundi DSM 19306</name>
    <dbReference type="NCBI Taxonomy" id="1121338"/>
    <lineage>
        <taxon>Bacteria</taxon>
        <taxon>Bacillati</taxon>
        <taxon>Bacillota</taxon>
        <taxon>Clostridia</taxon>
        <taxon>Eubacteriales</taxon>
        <taxon>Clostridiaceae</taxon>
        <taxon>Clostridium</taxon>
    </lineage>
</organism>
<sequence length="87" mass="9925">MTSQNSSIKNKSLKDKTLTSYPQTHNNVYGPKERNFFEEKTSPIKSYSKNDFATLPNHVTDPIVSNNISNAEFDYTYGDVLKTSKEE</sequence>
<reference evidence="2 3" key="1">
    <citation type="submission" date="2016-02" db="EMBL/GenBank/DDBJ databases">
        <title>Genome sequence of Clostridium tepidiprofundi DSM 19306.</title>
        <authorList>
            <person name="Poehlein A."/>
            <person name="Daniel R."/>
        </authorList>
    </citation>
    <scope>NUCLEOTIDE SEQUENCE [LARGE SCALE GENOMIC DNA]</scope>
    <source>
        <strain evidence="2 3">DSM 19306</strain>
    </source>
</reference>
<feature type="compositionally biased region" description="Polar residues" evidence="1">
    <location>
        <begin position="18"/>
        <end position="27"/>
    </location>
</feature>
<dbReference type="PATRIC" id="fig|1121338.3.peg.2907"/>
<dbReference type="AlphaFoldDB" id="A0A151AL94"/>
<feature type="region of interest" description="Disordered" evidence="1">
    <location>
        <begin position="1"/>
        <end position="37"/>
    </location>
</feature>
<protein>
    <submittedName>
        <fullName evidence="2">Uncharacterized protein</fullName>
    </submittedName>
</protein>
<proteinExistence type="predicted"/>